<dbReference type="Pfam" id="PF00076">
    <property type="entry name" value="RRM_1"/>
    <property type="match status" value="1"/>
</dbReference>
<dbReference type="InterPro" id="IPR051183">
    <property type="entry name" value="U1_U11-U12_snRNP_70-35kDa"/>
</dbReference>
<evidence type="ECO:0000313" key="6">
    <source>
        <dbReference type="Proteomes" id="UP000824890"/>
    </source>
</evidence>
<dbReference type="Gene3D" id="3.30.70.330">
    <property type="match status" value="1"/>
</dbReference>
<name>A0ABQ7YJY4_BRANA</name>
<gene>
    <name evidence="5" type="ORF">HID58_074483</name>
</gene>
<evidence type="ECO:0000259" key="4">
    <source>
        <dbReference type="PROSITE" id="PS50102"/>
    </source>
</evidence>
<accession>A0ABQ7YJY4</accession>
<dbReference type="InterPro" id="IPR035979">
    <property type="entry name" value="RBD_domain_sf"/>
</dbReference>
<dbReference type="PROSITE" id="PS50102">
    <property type="entry name" value="RRM"/>
    <property type="match status" value="1"/>
</dbReference>
<dbReference type="InterPro" id="IPR012677">
    <property type="entry name" value="Nucleotide-bd_a/b_plait_sf"/>
</dbReference>
<keyword evidence="2" id="KW-0539">Nucleus</keyword>
<proteinExistence type="predicted"/>
<dbReference type="SUPFAM" id="SSF54928">
    <property type="entry name" value="RNA-binding domain, RBD"/>
    <property type="match status" value="1"/>
</dbReference>
<dbReference type="PANTHER" id="PTHR13952">
    <property type="entry name" value="U1 SMALL NUCLEAR RIBONUCLEOPROTEIN 70 KD"/>
    <property type="match status" value="1"/>
</dbReference>
<reference evidence="5 6" key="1">
    <citation type="submission" date="2021-05" db="EMBL/GenBank/DDBJ databases">
        <title>Genome Assembly of Synthetic Allotetraploid Brassica napus Reveals Homoeologous Exchanges between Subgenomes.</title>
        <authorList>
            <person name="Davis J.T."/>
        </authorList>
    </citation>
    <scope>NUCLEOTIDE SEQUENCE [LARGE SCALE GENOMIC DNA]</scope>
    <source>
        <strain evidence="6">cv. Da-Ae</strain>
        <tissue evidence="5">Seedling</tissue>
    </source>
</reference>
<dbReference type="EMBL" id="JAGKQM010000017">
    <property type="protein sequence ID" value="KAH0867461.1"/>
    <property type="molecule type" value="Genomic_DNA"/>
</dbReference>
<feature type="domain" description="RRM" evidence="4">
    <location>
        <begin position="74"/>
        <end position="159"/>
    </location>
</feature>
<evidence type="ECO:0000256" key="2">
    <source>
        <dbReference type="ARBA" id="ARBA00023242"/>
    </source>
</evidence>
<organism evidence="5 6">
    <name type="scientific">Brassica napus</name>
    <name type="common">Rape</name>
    <dbReference type="NCBI Taxonomy" id="3708"/>
    <lineage>
        <taxon>Eukaryota</taxon>
        <taxon>Viridiplantae</taxon>
        <taxon>Streptophyta</taxon>
        <taxon>Embryophyta</taxon>
        <taxon>Tracheophyta</taxon>
        <taxon>Spermatophyta</taxon>
        <taxon>Magnoliopsida</taxon>
        <taxon>eudicotyledons</taxon>
        <taxon>Gunneridae</taxon>
        <taxon>Pentapetalae</taxon>
        <taxon>rosids</taxon>
        <taxon>malvids</taxon>
        <taxon>Brassicales</taxon>
        <taxon>Brassicaceae</taxon>
        <taxon>Brassiceae</taxon>
        <taxon>Brassica</taxon>
    </lineage>
</organism>
<protein>
    <recommendedName>
        <fullName evidence="4">RRM domain-containing protein</fullName>
    </recommendedName>
</protein>
<dbReference type="InterPro" id="IPR000504">
    <property type="entry name" value="RRM_dom"/>
</dbReference>
<dbReference type="PANTHER" id="PTHR13952:SF6">
    <property type="entry name" value="U11_U12 SMALL NUCLEAR RIBONUCLEOPROTEIN 35 KDA PROTEIN"/>
    <property type="match status" value="1"/>
</dbReference>
<comment type="caution">
    <text evidence="5">The sequence shown here is derived from an EMBL/GenBank/DDBJ whole genome shotgun (WGS) entry which is preliminary data.</text>
</comment>
<comment type="subcellular location">
    <subcellularLocation>
        <location evidence="1">Nucleus</location>
    </subcellularLocation>
</comment>
<keyword evidence="3" id="KW-0694">RNA-binding</keyword>
<sequence length="478" mass="54921">MSKYSKVNSLWLVRHLGKGFAIALYGGNNGVNRVFYARSYHPIQARSIDGTNVAAHDNGVCRALLCYSTDDPFGDLKAAGDPYCTSHLTTEDTLREAMSKYGKVKSLCLIRHIVTGASRGYAFVEYETEGDASCLQELLDMYIFCFNSGVSLFARKECSFVDAHHSFIDGRETNAAIDTWMEDTKKMRRPIPHEDLKKLGIQLPLEGRYMSLRASVRCRRATTPDSERRPEALGRVYNTMTFVPVHRGMDRVGGEKLEVGTAQRIRIRHHRRELRTLEMGFPVYLILFTVKNGLGDEILLRGEDDCYTWWSFFALGNINPPAEANIQHPLNLLFNLLSMKECRFHVLWVFPFLCRCIVTWKQLMFGFMSGANITDITTQLKQTELGTSNLMECYLHNPVSFLEAVQPDLFKYKKWIGICVGHRLMDQALKRSYYMDFKLQRKRKNCRWNGSNLWVRFSPVFVAWTIDVDKFGMLLAKL</sequence>
<evidence type="ECO:0000256" key="1">
    <source>
        <dbReference type="ARBA" id="ARBA00004123"/>
    </source>
</evidence>
<evidence type="ECO:0000256" key="3">
    <source>
        <dbReference type="PROSITE-ProRule" id="PRU00176"/>
    </source>
</evidence>
<keyword evidence="6" id="KW-1185">Reference proteome</keyword>
<dbReference type="SMART" id="SM00360">
    <property type="entry name" value="RRM"/>
    <property type="match status" value="1"/>
</dbReference>
<dbReference type="Proteomes" id="UP000824890">
    <property type="component" value="Unassembled WGS sequence"/>
</dbReference>
<evidence type="ECO:0000313" key="5">
    <source>
        <dbReference type="EMBL" id="KAH0867461.1"/>
    </source>
</evidence>